<dbReference type="AlphaFoldDB" id="A0A0J1BFA4"/>
<accession>A0A0J1BFA4</accession>
<dbReference type="Proteomes" id="UP000036367">
    <property type="component" value="Unassembled WGS sequence"/>
</dbReference>
<dbReference type="EMBL" id="LECT01000021">
    <property type="protein sequence ID" value="KLU05268.1"/>
    <property type="molecule type" value="Genomic_DNA"/>
</dbReference>
<proteinExistence type="predicted"/>
<evidence type="ECO:0000313" key="2">
    <source>
        <dbReference type="Proteomes" id="UP000036367"/>
    </source>
</evidence>
<protein>
    <submittedName>
        <fullName evidence="1">Uncharacterized protein</fullName>
    </submittedName>
</protein>
<dbReference type="PATRIC" id="fig|595434.4.peg.2629"/>
<name>A0A0J1BFA4_RHOIS</name>
<keyword evidence="2" id="KW-1185">Reference proteome</keyword>
<comment type="caution">
    <text evidence="1">The sequence shown here is derived from an EMBL/GenBank/DDBJ whole genome shotgun (WGS) entry which is preliminary data.</text>
</comment>
<organism evidence="1 2">
    <name type="scientific">Rhodopirellula islandica</name>
    <dbReference type="NCBI Taxonomy" id="595434"/>
    <lineage>
        <taxon>Bacteria</taxon>
        <taxon>Pseudomonadati</taxon>
        <taxon>Planctomycetota</taxon>
        <taxon>Planctomycetia</taxon>
        <taxon>Pirellulales</taxon>
        <taxon>Pirellulaceae</taxon>
        <taxon>Rhodopirellula</taxon>
    </lineage>
</organism>
<sequence length="62" mass="6934">MFFAPVGCIQQVGRNDRTQSCEPFGRSPRLGVGSTTLTETVQMPKDSCRQQTTCQVLKLRFP</sequence>
<evidence type="ECO:0000313" key="1">
    <source>
        <dbReference type="EMBL" id="KLU05268.1"/>
    </source>
</evidence>
<reference evidence="1" key="1">
    <citation type="submission" date="2015-05" db="EMBL/GenBank/DDBJ databases">
        <title>Permanent draft genome of Rhodopirellula islandicus K833.</title>
        <authorList>
            <person name="Kizina J."/>
            <person name="Richter M."/>
            <person name="Glockner F.O."/>
            <person name="Harder J."/>
        </authorList>
    </citation>
    <scope>NUCLEOTIDE SEQUENCE [LARGE SCALE GENOMIC DNA]</scope>
    <source>
        <strain evidence="1">K833</strain>
    </source>
</reference>
<gene>
    <name evidence="1" type="ORF">RISK_002759</name>
</gene>